<dbReference type="Proteomes" id="UP000176294">
    <property type="component" value="Unassembled WGS sequence"/>
</dbReference>
<dbReference type="GO" id="GO:0006313">
    <property type="term" value="P:DNA transposition"/>
    <property type="evidence" value="ECO:0007669"/>
    <property type="project" value="InterPro"/>
</dbReference>
<name>A0A1G1TE52_9BACT</name>
<dbReference type="STRING" id="1908237.BEN47_19830"/>
<reference evidence="1 2" key="1">
    <citation type="submission" date="2016-08" db="EMBL/GenBank/DDBJ databases">
        <title>Hymenobacter coccineus sp. nov., Hymenobacter lapidarius sp. nov. and Hymenobacter glacialis sp. nov., isolated from Antarctic soil.</title>
        <authorList>
            <person name="Sedlacek I."/>
            <person name="Kralova S."/>
            <person name="Kyrova K."/>
            <person name="Maslanova I."/>
            <person name="Stankova E."/>
            <person name="Vrbovska V."/>
            <person name="Nemec M."/>
            <person name="Bartak M."/>
            <person name="Svec P."/>
            <person name="Busse H.-J."/>
            <person name="Pantucek R."/>
        </authorList>
    </citation>
    <scope>NUCLEOTIDE SEQUENCE [LARGE SCALE GENOMIC DNA]</scope>
    <source>
        <strain evidence="1 2">CCM 8643</strain>
    </source>
</reference>
<proteinExistence type="predicted"/>
<protein>
    <recommendedName>
        <fullName evidence="3">IS1 transposase</fullName>
    </recommendedName>
</protein>
<accession>A0A1G1TE52</accession>
<dbReference type="GO" id="GO:0003677">
    <property type="term" value="F:DNA binding"/>
    <property type="evidence" value="ECO:0007669"/>
    <property type="project" value="InterPro"/>
</dbReference>
<evidence type="ECO:0000313" key="1">
    <source>
        <dbReference type="EMBL" id="OGX89154.1"/>
    </source>
</evidence>
<comment type="caution">
    <text evidence="1">The sequence shown here is derived from an EMBL/GenBank/DDBJ whole genome shotgun (WGS) entry which is preliminary data.</text>
</comment>
<organism evidence="1 2">
    <name type="scientific">Hymenobacter lapidarius</name>
    <dbReference type="NCBI Taxonomy" id="1908237"/>
    <lineage>
        <taxon>Bacteria</taxon>
        <taxon>Pseudomonadati</taxon>
        <taxon>Bacteroidota</taxon>
        <taxon>Cytophagia</taxon>
        <taxon>Cytophagales</taxon>
        <taxon>Hymenobacteraceae</taxon>
        <taxon>Hymenobacter</taxon>
    </lineage>
</organism>
<sequence length="129" mass="15183">MWTFAGRKKRKVWLWLAVERASRRIVARVLGRRDAATARRLWLALPPRYRRHCWYFTDLWESYVGVLPRWHHRRCPKGSGGTNIVEAITCSLRQRCGVLVRKSCSFSKLLSMHAARIKIVIDKHNTTLI</sequence>
<dbReference type="Pfam" id="PF03400">
    <property type="entry name" value="DDE_Tnp_IS1"/>
    <property type="match status" value="1"/>
</dbReference>
<evidence type="ECO:0000313" key="2">
    <source>
        <dbReference type="Proteomes" id="UP000176294"/>
    </source>
</evidence>
<dbReference type="GO" id="GO:0004803">
    <property type="term" value="F:transposase activity"/>
    <property type="evidence" value="ECO:0007669"/>
    <property type="project" value="InterPro"/>
</dbReference>
<evidence type="ECO:0008006" key="3">
    <source>
        <dbReference type="Google" id="ProtNLM"/>
    </source>
</evidence>
<dbReference type="InterPro" id="IPR005063">
    <property type="entry name" value="Transposase_27"/>
</dbReference>
<dbReference type="AlphaFoldDB" id="A0A1G1TE52"/>
<dbReference type="EMBL" id="MDZB01000041">
    <property type="protein sequence ID" value="OGX89154.1"/>
    <property type="molecule type" value="Genomic_DNA"/>
</dbReference>
<dbReference type="RefSeq" id="WP_070724479.1">
    <property type="nucleotide sequence ID" value="NZ_MDZB01000041.1"/>
</dbReference>
<keyword evidence="2" id="KW-1185">Reference proteome</keyword>
<gene>
    <name evidence="1" type="ORF">BEN47_19830</name>
</gene>
<dbReference type="OrthoDB" id="964996at2"/>